<dbReference type="Pfam" id="PF07660">
    <property type="entry name" value="STN"/>
    <property type="match status" value="1"/>
</dbReference>
<dbReference type="Gene3D" id="2.60.40.1120">
    <property type="entry name" value="Carboxypeptidase-like, regulatory domain"/>
    <property type="match status" value="1"/>
</dbReference>
<dbReference type="PROSITE" id="PS52016">
    <property type="entry name" value="TONB_DEPENDENT_REC_3"/>
    <property type="match status" value="1"/>
</dbReference>
<evidence type="ECO:0000256" key="4">
    <source>
        <dbReference type="ARBA" id="ARBA00022496"/>
    </source>
</evidence>
<dbReference type="NCBIfam" id="TIGR04057">
    <property type="entry name" value="SusC_RagA_signa"/>
    <property type="match status" value="1"/>
</dbReference>
<dbReference type="SMART" id="SM00965">
    <property type="entry name" value="STN"/>
    <property type="match status" value="1"/>
</dbReference>
<evidence type="ECO:0000256" key="2">
    <source>
        <dbReference type="ARBA" id="ARBA00022448"/>
    </source>
</evidence>
<dbReference type="InterPro" id="IPR012910">
    <property type="entry name" value="Plug_dom"/>
</dbReference>
<comment type="subcellular location">
    <subcellularLocation>
        <location evidence="1 10">Cell outer membrane</location>
        <topology evidence="1 10">Multi-pass membrane protein</topology>
    </subcellularLocation>
</comment>
<evidence type="ECO:0000256" key="5">
    <source>
        <dbReference type="ARBA" id="ARBA00022692"/>
    </source>
</evidence>
<comment type="caution">
    <text evidence="13">The sequence shown here is derived from an EMBL/GenBank/DDBJ whole genome shotgun (WGS) entry which is preliminary data.</text>
</comment>
<dbReference type="InterPro" id="IPR037066">
    <property type="entry name" value="Plug_dom_sf"/>
</dbReference>
<keyword evidence="9 10" id="KW-0998">Cell outer membrane</keyword>
<dbReference type="SUPFAM" id="SSF56935">
    <property type="entry name" value="Porins"/>
    <property type="match status" value="1"/>
</dbReference>
<dbReference type="InterPro" id="IPR023997">
    <property type="entry name" value="TonB-dep_OMP_SusC/RagA_CS"/>
</dbReference>
<evidence type="ECO:0000313" key="13">
    <source>
        <dbReference type="EMBL" id="MDT3402240.1"/>
    </source>
</evidence>
<evidence type="ECO:0000256" key="9">
    <source>
        <dbReference type="ARBA" id="ARBA00023237"/>
    </source>
</evidence>
<evidence type="ECO:0000259" key="12">
    <source>
        <dbReference type="SMART" id="SM00965"/>
    </source>
</evidence>
<dbReference type="Pfam" id="PF00593">
    <property type="entry name" value="TonB_dep_Rec_b-barrel"/>
    <property type="match status" value="1"/>
</dbReference>
<dbReference type="InterPro" id="IPR008969">
    <property type="entry name" value="CarboxyPept-like_regulatory"/>
</dbReference>
<dbReference type="InterPro" id="IPR011662">
    <property type="entry name" value="Secretin/TonB_short_N"/>
</dbReference>
<keyword evidence="4" id="KW-0406">Ion transport</keyword>
<evidence type="ECO:0000256" key="6">
    <source>
        <dbReference type="ARBA" id="ARBA00023004"/>
    </source>
</evidence>
<sequence length="1207" mass="133278">MGNLFKDMQKSMLLESKPCAYSSGQVVRRILRLTIVLLSIFALQIRAAKAQVVTISKTNAKLVDVFKEIRKQTGYDFVYTSSQMNEARPVTVNLQTATLETALAACFRDQPLTYSIKNKTIIVKAKPVSESRTTGLPSLVKYRLVTGQVNSADNKPVTGVTVVSKELNVRTVTDKEGKYRIDVIDQGQAMLIFSYVGLETKEVSVMGLSVMDVTLQKAVKEMNEIVVTGYQVLKRSDVAGSVASIQAKDLNLNGINTLEQALQGKLAGVVVTNNSGMVGTKQNVRVRGTSTLIGSQEPIWVVDGIIQEDPLPFKAQELNTSGGINSDNFDYLRNFVGNSIRWLNPNDIQDITVLKDASATAIYGVRAANGVIVITTKKGQVGPPSVNYSTNLSVTDKVTYNKLNLMNSKERVAVSREIYERGLTSPFVNNNIGFAGALNEYLYLKTINESEFNAKVAAMETVNTDWFKLLFRKPFSMSHNLGVSGGNANTRYYSSFGYNKTYGTAIGNDINNITGNLSMTTQLFKNLTLGLRLSASKNTTNGFYQVSPYDYASKTNRAIAAYDSNGELSFYRTNSNYLFNFLNERDETGNVNNVLSTNAVMDVNYQLSSKFRFQTLFSYNASATNGNTYATEKTEYIAKSFRFNDGLKPSDPAYGNSKLPVGGEYNQLNSTNRTWGWRNSLSYGQTFAQKHNVSAMVGIEANSSQFDGFQSTAYGYLRDRGKSFATLPLTVTSSKTVNSLLVSIPTITDRRVNTMGVYLTSSYSYDSRYVLNFSVRNDRSNRFGQFTNEKFNPVWAGGLRWNIANEKWFTTSNWLSGLSLRSSLGYQRNIASNVSPDLIIKLPTGAAANSTESFTQEQLLTVRSLPYGNLRWEQNLSLNFGMDWSLFQNKISGSFEYYTKRGRELLTSLSVPVEYGVSSMIINGGSMNNSGWELTAGFVPVRTKNFTWSVNLNTSKNNNRITKTGAQVVSWQTAASGQLNSVGQPVSGFYAFRYTGINPANGEPTFDLSTAPGSDPKDPTSFMQYVGKLDPDFTSGLGMNFRYKMLTFSSSFYLQLGGKRFLAPLYNYAATNSGLPTEYENLSRLILDRWTPSNPNATVPALPNGTLPNINLPNGDARGNRNAYNFYNYSTDRVVSASSLRCNNINVSYSLPAEVVKKLRCKNLAIGGGVSNPFAINSSDFRGIDPEVATGGQPRTRTYTFSMNLSF</sequence>
<dbReference type="EMBL" id="JAVLVU010000001">
    <property type="protein sequence ID" value="MDT3402240.1"/>
    <property type="molecule type" value="Genomic_DNA"/>
</dbReference>
<dbReference type="Pfam" id="PF07715">
    <property type="entry name" value="Plug"/>
    <property type="match status" value="1"/>
</dbReference>
<evidence type="ECO:0000256" key="1">
    <source>
        <dbReference type="ARBA" id="ARBA00004571"/>
    </source>
</evidence>
<dbReference type="InterPro" id="IPR023996">
    <property type="entry name" value="TonB-dep_OMP_SusC/RagA"/>
</dbReference>
<keyword evidence="8 10" id="KW-0472">Membrane</keyword>
<evidence type="ECO:0000256" key="11">
    <source>
        <dbReference type="RuleBase" id="RU003357"/>
    </source>
</evidence>
<keyword evidence="5 10" id="KW-0812">Transmembrane</keyword>
<dbReference type="InterPro" id="IPR036942">
    <property type="entry name" value="Beta-barrel_TonB_sf"/>
</dbReference>
<gene>
    <name evidence="13" type="ORF">QE417_001312</name>
</gene>
<evidence type="ECO:0000256" key="10">
    <source>
        <dbReference type="PROSITE-ProRule" id="PRU01360"/>
    </source>
</evidence>
<dbReference type="InterPro" id="IPR039426">
    <property type="entry name" value="TonB-dep_rcpt-like"/>
</dbReference>
<organism evidence="13 14">
    <name type="scientific">Mucilaginibacter terrae</name>
    <dbReference type="NCBI Taxonomy" id="1955052"/>
    <lineage>
        <taxon>Bacteria</taxon>
        <taxon>Pseudomonadati</taxon>
        <taxon>Bacteroidota</taxon>
        <taxon>Sphingobacteriia</taxon>
        <taxon>Sphingobacteriales</taxon>
        <taxon>Sphingobacteriaceae</taxon>
        <taxon>Mucilaginibacter</taxon>
    </lineage>
</organism>
<dbReference type="Gene3D" id="2.40.170.20">
    <property type="entry name" value="TonB-dependent receptor, beta-barrel domain"/>
    <property type="match status" value="1"/>
</dbReference>
<keyword evidence="14" id="KW-1185">Reference proteome</keyword>
<keyword evidence="4" id="KW-0410">Iron transport</keyword>
<keyword evidence="3 10" id="KW-1134">Transmembrane beta strand</keyword>
<dbReference type="SUPFAM" id="SSF49464">
    <property type="entry name" value="Carboxypeptidase regulatory domain-like"/>
    <property type="match status" value="1"/>
</dbReference>
<evidence type="ECO:0000313" key="14">
    <source>
        <dbReference type="Proteomes" id="UP001258315"/>
    </source>
</evidence>
<dbReference type="Proteomes" id="UP001258315">
    <property type="component" value="Unassembled WGS sequence"/>
</dbReference>
<protein>
    <submittedName>
        <fullName evidence="13">TonB-linked SusC/RagA family outer membrane protein</fullName>
    </submittedName>
</protein>
<keyword evidence="7 11" id="KW-0798">TonB box</keyword>
<keyword evidence="6" id="KW-0408">Iron</keyword>
<name>A0ABU3GR32_9SPHI</name>
<accession>A0ABU3GR32</accession>
<feature type="domain" description="Secretin/TonB short N-terminal" evidence="12">
    <location>
        <begin position="75"/>
        <end position="126"/>
    </location>
</feature>
<proteinExistence type="inferred from homology"/>
<keyword evidence="2 10" id="KW-0813">Transport</keyword>
<comment type="similarity">
    <text evidence="10 11">Belongs to the TonB-dependent receptor family.</text>
</comment>
<evidence type="ECO:0000256" key="3">
    <source>
        <dbReference type="ARBA" id="ARBA00022452"/>
    </source>
</evidence>
<reference evidence="14" key="1">
    <citation type="submission" date="2023-07" db="EMBL/GenBank/DDBJ databases">
        <title>Functional and genomic diversity of the sorghum phyllosphere microbiome.</title>
        <authorList>
            <person name="Shade A."/>
        </authorList>
    </citation>
    <scope>NUCLEOTIDE SEQUENCE [LARGE SCALE GENOMIC DNA]</scope>
    <source>
        <strain evidence="14">SORGH_AS_0422</strain>
    </source>
</reference>
<dbReference type="InterPro" id="IPR000531">
    <property type="entry name" value="Beta-barrel_TonB"/>
</dbReference>
<evidence type="ECO:0000256" key="7">
    <source>
        <dbReference type="ARBA" id="ARBA00023077"/>
    </source>
</evidence>
<evidence type="ECO:0000256" key="8">
    <source>
        <dbReference type="ARBA" id="ARBA00023136"/>
    </source>
</evidence>
<dbReference type="NCBIfam" id="TIGR04056">
    <property type="entry name" value="OMP_RagA_SusC"/>
    <property type="match status" value="1"/>
</dbReference>
<dbReference type="Pfam" id="PF13715">
    <property type="entry name" value="CarbopepD_reg_2"/>
    <property type="match status" value="1"/>
</dbReference>
<dbReference type="Gene3D" id="2.170.130.10">
    <property type="entry name" value="TonB-dependent receptor, plug domain"/>
    <property type="match status" value="1"/>
</dbReference>